<feature type="non-terminal residue" evidence="4">
    <location>
        <position position="831"/>
    </location>
</feature>
<dbReference type="GO" id="GO:0007160">
    <property type="term" value="P:cell-matrix adhesion"/>
    <property type="evidence" value="ECO:0007669"/>
    <property type="project" value="TreeGrafter"/>
</dbReference>
<dbReference type="GO" id="GO:0005178">
    <property type="term" value="F:integrin binding"/>
    <property type="evidence" value="ECO:0007669"/>
    <property type="project" value="TreeGrafter"/>
</dbReference>
<dbReference type="GO" id="GO:0033627">
    <property type="term" value="P:cell adhesion mediated by integrin"/>
    <property type="evidence" value="ECO:0007669"/>
    <property type="project" value="TreeGrafter"/>
</dbReference>
<dbReference type="InterPro" id="IPR013517">
    <property type="entry name" value="FG-GAP"/>
</dbReference>
<dbReference type="Proteomes" id="UP000589516">
    <property type="component" value="Unassembled WGS sequence"/>
</dbReference>
<dbReference type="Pfam" id="PF01839">
    <property type="entry name" value="FG-GAP"/>
    <property type="match status" value="10"/>
</dbReference>
<keyword evidence="1" id="KW-0732">Signal</keyword>
<evidence type="ECO:0008006" key="6">
    <source>
        <dbReference type="Google" id="ProtNLM"/>
    </source>
</evidence>
<evidence type="ECO:0000313" key="5">
    <source>
        <dbReference type="Proteomes" id="UP000589516"/>
    </source>
</evidence>
<comment type="caution">
    <text evidence="4">The sequence shown here is derived from an EMBL/GenBank/DDBJ whole genome shotgun (WGS) entry which is preliminary data.</text>
</comment>
<dbReference type="AlphaFoldDB" id="A0A7C8DD95"/>
<dbReference type="InterPro" id="IPR013519">
    <property type="entry name" value="Int_alpha_beta-p"/>
</dbReference>
<organism evidence="4 5">
    <name type="scientific">Marine Group III euryarchaeote</name>
    <dbReference type="NCBI Taxonomy" id="2173149"/>
    <lineage>
        <taxon>Archaea</taxon>
        <taxon>Methanobacteriati</taxon>
        <taxon>Thermoplasmatota</taxon>
        <taxon>Thermoplasmata</taxon>
        <taxon>Candidatus Thermoprofundales</taxon>
    </lineage>
</organism>
<dbReference type="InterPro" id="IPR028994">
    <property type="entry name" value="Integrin_alpha_N"/>
</dbReference>
<evidence type="ECO:0000256" key="2">
    <source>
        <dbReference type="ARBA" id="ARBA00022737"/>
    </source>
</evidence>
<reference evidence="5" key="1">
    <citation type="journal article" date="2019" name="bioRxiv">
        <title>Genome diversification in globally distributed novel marine Proteobacteria is linked to environmental adaptation.</title>
        <authorList>
            <person name="Zhou Z."/>
            <person name="Tran P.Q."/>
            <person name="Kieft K."/>
            <person name="Anantharaman K."/>
        </authorList>
    </citation>
    <scope>NUCLEOTIDE SEQUENCE [LARGE SCALE GENOMIC DNA]</scope>
</reference>
<protein>
    <recommendedName>
        <fullName evidence="6">VCBS repeat-containing protein</fullName>
    </recommendedName>
</protein>
<dbReference type="EMBL" id="DUAV01000025">
    <property type="protein sequence ID" value="HIG63623.1"/>
    <property type="molecule type" value="Genomic_DNA"/>
</dbReference>
<dbReference type="GO" id="GO:0007229">
    <property type="term" value="P:integrin-mediated signaling pathway"/>
    <property type="evidence" value="ECO:0007669"/>
    <property type="project" value="TreeGrafter"/>
</dbReference>
<gene>
    <name evidence="4" type="ORF">EYQ16_03785</name>
</gene>
<keyword evidence="3" id="KW-0325">Glycoprotein</keyword>
<dbReference type="SMART" id="SM00191">
    <property type="entry name" value="Int_alpha"/>
    <property type="match status" value="12"/>
</dbReference>
<dbReference type="InterPro" id="IPR000413">
    <property type="entry name" value="Integrin_alpha"/>
</dbReference>
<dbReference type="GO" id="GO:0009897">
    <property type="term" value="C:external side of plasma membrane"/>
    <property type="evidence" value="ECO:0007669"/>
    <property type="project" value="TreeGrafter"/>
</dbReference>
<dbReference type="Pfam" id="PF13517">
    <property type="entry name" value="FG-GAP_3"/>
    <property type="match status" value="1"/>
</dbReference>
<evidence type="ECO:0000256" key="3">
    <source>
        <dbReference type="ARBA" id="ARBA00023180"/>
    </source>
</evidence>
<dbReference type="PRINTS" id="PR01185">
    <property type="entry name" value="INTEGRINA"/>
</dbReference>
<evidence type="ECO:0000256" key="1">
    <source>
        <dbReference type="ARBA" id="ARBA00022729"/>
    </source>
</evidence>
<sequence length="831" mass="82687">MRNTIASMLVALLLLGAALPLLVLDASGTRWEQTSADDFDDGESFFVETSGGTLKLSRGLTGTWSAVGEATTDRFGFSVASAGDVNGDGYADVVVSAYDNNGGGGDAGEAYVYHGSASGLSATPDWSDQGEATNDYFGWSVASAGDVNGDGYADVIVGARYNDGAATDAGEVYVYHGSSSGLSATPDWSDQGEAAGDHFSYHLASAGDVNGDGYADVVVGAIKNDGAGTDAGEAYVYHGSSSGLSATPDWSDQGEAASDWFGISVAGAGDVNGDGYADVIVGAYRNDGAATDAGEAYVYHGSSSGLSATPDWSDQGEAASDQFGRSVASAGDVNGDGYADVIVGAYQNDDAASNAGEAYVYHGSASGLSATPDWSDQGESAGDYFGQIVASAGDVNGDGYADVIIGTYGNDGAGTDAGEAYVYHGSSNGLSATPDWSDQGEAAGDNFGICVASAGDVNGDGYVDVIVGAYLNDDASANAGQVYVYSFAVTLVPAFETWSDQGESAGDYFGYSVASAGDVNGDGYADVIVGAYGNDGAGSTAGEAYVYHGSANGLSATPDWSDQGEAAGDYFGRLVASAGDVNGDGYADVIVSAYGNDDAGAQAGEAYVYHGSASGLSATPDWNAQGELAGDNFGISVASAGDVNGDGYADVIVGAFSNDGAGSNAGEAYVYHGSANGLSATPDWSDQGELAGDNFGVSVASAGDVNGDGYADVIVGAYGNDGAGSNAGEAYVYHGSSSGLSATPDWSDQGEAAADLFGWSVASAGDVNGDGYADVIVSAYGNDDAGAQAGEAYIYHGSASGLSATPDWSDQGELAGDYFGQIVASAGDVNG</sequence>
<keyword evidence="2" id="KW-0677">Repeat</keyword>
<accession>A0A7C8DD95</accession>
<dbReference type="SUPFAM" id="SSF69318">
    <property type="entry name" value="Integrin alpha N-terminal domain"/>
    <property type="match status" value="4"/>
</dbReference>
<name>A0A7C8DD95_9ARCH</name>
<dbReference type="Gene3D" id="2.130.10.130">
    <property type="entry name" value="Integrin alpha, N-terminal"/>
    <property type="match status" value="7"/>
</dbReference>
<dbReference type="PROSITE" id="PS51470">
    <property type="entry name" value="FG_GAP"/>
    <property type="match status" value="12"/>
</dbReference>
<evidence type="ECO:0000313" key="4">
    <source>
        <dbReference type="EMBL" id="HIG63623.1"/>
    </source>
</evidence>
<dbReference type="GO" id="GO:0008305">
    <property type="term" value="C:integrin complex"/>
    <property type="evidence" value="ECO:0007669"/>
    <property type="project" value="InterPro"/>
</dbReference>
<dbReference type="GO" id="GO:0098609">
    <property type="term" value="P:cell-cell adhesion"/>
    <property type="evidence" value="ECO:0007669"/>
    <property type="project" value="TreeGrafter"/>
</dbReference>
<dbReference type="PANTHER" id="PTHR23220:SF133">
    <property type="entry name" value="INTEGRIN ALPHA-PS2"/>
    <property type="match status" value="1"/>
</dbReference>
<proteinExistence type="predicted"/>
<dbReference type="PANTHER" id="PTHR23220">
    <property type="entry name" value="INTEGRIN ALPHA"/>
    <property type="match status" value="1"/>
</dbReference>